<protein>
    <submittedName>
        <fullName evidence="2">Uncharacterized protein</fullName>
    </submittedName>
</protein>
<proteinExistence type="predicted"/>
<dbReference type="Proteomes" id="UP001497457">
    <property type="component" value="Chromosome 6rd"/>
</dbReference>
<reference evidence="2 3" key="2">
    <citation type="submission" date="2024-10" db="EMBL/GenBank/DDBJ databases">
        <authorList>
            <person name="Ryan C."/>
        </authorList>
    </citation>
    <scope>NUCLEOTIDE SEQUENCE [LARGE SCALE GENOMIC DNA]</scope>
</reference>
<sequence>MDAAAAVLKRKGEEAPEPWAHIPATKIRRLDAEVPPVEFGVGAPPPQQPLGAEVVRASGGVAAPGMDAAPLLKRKGAEAPQPWLDVDGVPVPATKIRRLDAEVLPPVEHAVGAPLLQPGASVAPQPVQMSSDVVPSVAVVGVAAPAVNDERAIVVYQPAEAARNLLEGPLRPGASLRVSPDWIHGLRSTMLQEASNHRALFEELAARDENLNLAMVPWVPAQAHARAASTSAEEMMDADQDGDGASMEVEHQPAPPAGSALQGEAFQYYQQQQQQQQWPTQHCVALQQLQLPAASYGVPAKPGDMVAVNGANKSRKDMAVVSKSSY</sequence>
<dbReference type="PANTHER" id="PTHR35510">
    <property type="entry name" value="DBH-LIKE MONOOXYGENASE"/>
    <property type="match status" value="1"/>
</dbReference>
<dbReference type="PANTHER" id="PTHR35510:SF3">
    <property type="entry name" value="OS09G0494500 PROTEIN"/>
    <property type="match status" value="1"/>
</dbReference>
<organism evidence="2 3">
    <name type="scientific">Urochloa decumbens</name>
    <dbReference type="NCBI Taxonomy" id="240449"/>
    <lineage>
        <taxon>Eukaryota</taxon>
        <taxon>Viridiplantae</taxon>
        <taxon>Streptophyta</taxon>
        <taxon>Embryophyta</taxon>
        <taxon>Tracheophyta</taxon>
        <taxon>Spermatophyta</taxon>
        <taxon>Magnoliopsida</taxon>
        <taxon>Liliopsida</taxon>
        <taxon>Poales</taxon>
        <taxon>Poaceae</taxon>
        <taxon>PACMAD clade</taxon>
        <taxon>Panicoideae</taxon>
        <taxon>Panicodae</taxon>
        <taxon>Paniceae</taxon>
        <taxon>Melinidinae</taxon>
        <taxon>Urochloa</taxon>
    </lineage>
</organism>
<dbReference type="EMBL" id="OZ075116">
    <property type="protein sequence ID" value="CAL5073564.1"/>
    <property type="molecule type" value="Genomic_DNA"/>
</dbReference>
<keyword evidence="3" id="KW-1185">Reference proteome</keyword>
<gene>
    <name evidence="2" type="ORF">URODEC1_LOCUS104688</name>
</gene>
<accession>A0ABC9FEB5</accession>
<name>A0ABC9FEB5_9POAL</name>
<evidence type="ECO:0000313" key="3">
    <source>
        <dbReference type="Proteomes" id="UP001497457"/>
    </source>
</evidence>
<reference evidence="3" key="1">
    <citation type="submission" date="2024-06" db="EMBL/GenBank/DDBJ databases">
        <authorList>
            <person name="Ryan C."/>
        </authorList>
    </citation>
    <scope>NUCLEOTIDE SEQUENCE [LARGE SCALE GENOMIC DNA]</scope>
</reference>
<dbReference type="AlphaFoldDB" id="A0ABC9FEB5"/>
<evidence type="ECO:0000256" key="1">
    <source>
        <dbReference type="SAM" id="MobiDB-lite"/>
    </source>
</evidence>
<feature type="region of interest" description="Disordered" evidence="1">
    <location>
        <begin position="237"/>
        <end position="259"/>
    </location>
</feature>
<evidence type="ECO:0000313" key="2">
    <source>
        <dbReference type="EMBL" id="CAL5073564.1"/>
    </source>
</evidence>